<dbReference type="GO" id="GO:0016740">
    <property type="term" value="F:transferase activity"/>
    <property type="evidence" value="ECO:0007669"/>
    <property type="project" value="UniProtKB-KW"/>
</dbReference>
<name>A0A3N1P2K6_9GAMM</name>
<keyword evidence="2" id="KW-1185">Reference proteome</keyword>
<protein>
    <submittedName>
        <fullName evidence="1">ADP-heptose:LPS heptosyltransferase</fullName>
    </submittedName>
</protein>
<dbReference type="AlphaFoldDB" id="A0A3N1P2K6"/>
<dbReference type="SUPFAM" id="SSF53756">
    <property type="entry name" value="UDP-Glycosyltransferase/glycogen phosphorylase"/>
    <property type="match status" value="1"/>
</dbReference>
<keyword evidence="1" id="KW-0808">Transferase</keyword>
<comment type="caution">
    <text evidence="1">The sequence shown here is derived from an EMBL/GenBank/DDBJ whole genome shotgun (WGS) entry which is preliminary data.</text>
</comment>
<dbReference type="EMBL" id="RJUL01000009">
    <property type="protein sequence ID" value="ROQ22643.1"/>
    <property type="molecule type" value="Genomic_DNA"/>
</dbReference>
<dbReference type="Proteomes" id="UP000268033">
    <property type="component" value="Unassembled WGS sequence"/>
</dbReference>
<evidence type="ECO:0000313" key="1">
    <source>
        <dbReference type="EMBL" id="ROQ22643.1"/>
    </source>
</evidence>
<sequence length="308" mass="34904">MARRILCLLDQEDDATLPWALPMLKSLSQTCLVQVLCKAQHAALFHQLPWLAPPLVAYHPGSWPRLLWQLRRQVWDSIWDLSLPPMTPWRQTLPFLLPSAHRLLLAGSSPFKAQRLPFNHQQHVSERFTQALATLQLSSHHQWLPPLAPKEQDLLARIGEREIVAINLLDDDGQVFMPLVEQFRALLNGLPRMALVLLHPRPEALSDLQSPRLFYLDGGADLGGWQVLARAKSLLGIDSAWVHRAAVLGVGQLAIFPEDGQYLSRWHPNDLHALIWRHPKGAPLPVAELLTQLRKLQKTLKEPNLSLV</sequence>
<accession>A0A3N1P2K6</accession>
<dbReference type="RefSeq" id="WP_123422301.1">
    <property type="nucleotide sequence ID" value="NZ_RJUL01000009.1"/>
</dbReference>
<organism evidence="1 2">
    <name type="scientific">Gallaecimonas pentaromativorans</name>
    <dbReference type="NCBI Taxonomy" id="584787"/>
    <lineage>
        <taxon>Bacteria</taxon>
        <taxon>Pseudomonadati</taxon>
        <taxon>Pseudomonadota</taxon>
        <taxon>Gammaproteobacteria</taxon>
        <taxon>Enterobacterales</taxon>
        <taxon>Gallaecimonadaceae</taxon>
        <taxon>Gallaecimonas</taxon>
    </lineage>
</organism>
<gene>
    <name evidence="1" type="ORF">EDC28_109132</name>
</gene>
<evidence type="ECO:0000313" key="2">
    <source>
        <dbReference type="Proteomes" id="UP000268033"/>
    </source>
</evidence>
<proteinExistence type="predicted"/>
<reference evidence="1 2" key="1">
    <citation type="submission" date="2018-11" db="EMBL/GenBank/DDBJ databases">
        <title>Genomic Encyclopedia of Type Strains, Phase IV (KMG-IV): sequencing the most valuable type-strain genomes for metagenomic binning, comparative biology and taxonomic classification.</title>
        <authorList>
            <person name="Goeker M."/>
        </authorList>
    </citation>
    <scope>NUCLEOTIDE SEQUENCE [LARGE SCALE GENOMIC DNA]</scope>
    <source>
        <strain evidence="1 2">DSM 21945</strain>
    </source>
</reference>